<keyword evidence="10" id="KW-1185">Reference proteome</keyword>
<dbReference type="KEGG" id="mfe:Mefer_0312"/>
<organism evidence="9 10">
    <name type="scientific">Methanocaldococcus fervens (strain DSM 4213 / JCM 15782 / AG86)</name>
    <name type="common">Methanococcus fervens</name>
    <dbReference type="NCBI Taxonomy" id="573064"/>
    <lineage>
        <taxon>Archaea</taxon>
        <taxon>Methanobacteriati</taxon>
        <taxon>Methanobacteriota</taxon>
        <taxon>Methanomada group</taxon>
        <taxon>Methanococci</taxon>
        <taxon>Methanococcales</taxon>
        <taxon>Methanocaldococcaceae</taxon>
        <taxon>Methanocaldococcus</taxon>
    </lineage>
</organism>
<dbReference type="PANTHER" id="PTHR24095">
    <property type="entry name" value="ACETYL-COENZYME A SYNTHETASE"/>
    <property type="match status" value="1"/>
</dbReference>
<keyword evidence="2 9" id="KW-0436">Ligase</keyword>
<evidence type="ECO:0000256" key="4">
    <source>
        <dbReference type="ARBA" id="ARBA00022840"/>
    </source>
</evidence>
<evidence type="ECO:0000259" key="8">
    <source>
        <dbReference type="Pfam" id="PF16177"/>
    </source>
</evidence>
<dbReference type="GO" id="GO:0016208">
    <property type="term" value="F:AMP binding"/>
    <property type="evidence" value="ECO:0007669"/>
    <property type="project" value="InterPro"/>
</dbReference>
<dbReference type="GO" id="GO:0043955">
    <property type="term" value="F:3-hydroxypropionyl-CoA synthetase activity"/>
    <property type="evidence" value="ECO:0007669"/>
    <property type="project" value="UniProtKB-ARBA"/>
</dbReference>
<evidence type="ECO:0000313" key="9">
    <source>
        <dbReference type="EMBL" id="ACV24148.1"/>
    </source>
</evidence>
<dbReference type="InterPro" id="IPR032387">
    <property type="entry name" value="ACAS_N"/>
</dbReference>
<proteinExistence type="inferred from homology"/>
<dbReference type="GO" id="GO:0019427">
    <property type="term" value="P:acetyl-CoA biosynthetic process from acetate"/>
    <property type="evidence" value="ECO:0007669"/>
    <property type="project" value="UniProtKB-UniRule"/>
</dbReference>
<dbReference type="InterPro" id="IPR000873">
    <property type="entry name" value="AMP-dep_synth/lig_dom"/>
</dbReference>
<dbReference type="eggNOG" id="arCOG01529">
    <property type="taxonomic scope" value="Archaea"/>
</dbReference>
<dbReference type="Proteomes" id="UP000001495">
    <property type="component" value="Chromosome"/>
</dbReference>
<protein>
    <recommendedName>
        <fullName evidence="5">Acetate--CoA ligase</fullName>
        <ecNumber evidence="5">6.2.1.1</ecNumber>
    </recommendedName>
</protein>
<keyword evidence="4" id="KW-0067">ATP-binding</keyword>
<dbReference type="STRING" id="573064.Mefer_0312"/>
<dbReference type="PANTHER" id="PTHR24095:SF232">
    <property type="entry name" value="ACETYL-COENZYME A SYNTHETASE"/>
    <property type="match status" value="1"/>
</dbReference>
<accession>C7P6G6</accession>
<comment type="similarity">
    <text evidence="1">Belongs to the ATP-dependent AMP-binding enzyme family.</text>
</comment>
<reference evidence="9" key="1">
    <citation type="submission" date="2009-08" db="EMBL/GenBank/DDBJ databases">
        <title>Complete sequence of chromosome of Methanocaldococcus fervens AG86.</title>
        <authorList>
            <consortium name="US DOE Joint Genome Institute"/>
            <person name="Lucas S."/>
            <person name="Copeland A."/>
            <person name="Lapidus A."/>
            <person name="Glavina del Rio T."/>
            <person name="Tice H."/>
            <person name="Bruce D."/>
            <person name="Goodwin L."/>
            <person name="Pitluck S."/>
            <person name="Chertkov O."/>
            <person name="Detter J.C."/>
            <person name="Han C."/>
            <person name="Tapia R."/>
            <person name="Larimer F."/>
            <person name="Land M."/>
            <person name="Hauser L."/>
            <person name="Kyrpides N."/>
            <person name="Ovchinnikova G."/>
            <person name="Lupa-Sieprawska M."/>
            <person name="Whitman W.B."/>
        </authorList>
    </citation>
    <scope>NUCLEOTIDE SEQUENCE [LARGE SCALE GENOMIC DNA]</scope>
    <source>
        <strain evidence="9">AG86</strain>
    </source>
</reference>
<feature type="domain" description="Acetyl-coenzyme A synthetase N-terminal" evidence="8">
    <location>
        <begin position="28"/>
        <end position="80"/>
    </location>
</feature>
<dbReference type="NCBIfam" id="TIGR02188">
    <property type="entry name" value="Ac_CoA_lig_AcsA"/>
    <property type="match status" value="1"/>
</dbReference>
<dbReference type="InterPro" id="IPR025110">
    <property type="entry name" value="AMP-bd_C"/>
</dbReference>
<evidence type="ECO:0000259" key="7">
    <source>
        <dbReference type="Pfam" id="PF13193"/>
    </source>
</evidence>
<dbReference type="AlphaFoldDB" id="C7P6G6"/>
<dbReference type="GO" id="GO:0005524">
    <property type="term" value="F:ATP binding"/>
    <property type="evidence" value="ECO:0007669"/>
    <property type="project" value="UniProtKB-KW"/>
</dbReference>
<dbReference type="GO" id="GO:0043427">
    <property type="term" value="P:carbon fixation by 3-hydroxypropionate cycle"/>
    <property type="evidence" value="ECO:0007669"/>
    <property type="project" value="UniProtKB-ARBA"/>
</dbReference>
<dbReference type="EC" id="6.2.1.1" evidence="5"/>
<feature type="domain" description="AMP-binding enzyme C-terminal" evidence="7">
    <location>
        <begin position="531"/>
        <end position="609"/>
    </location>
</feature>
<dbReference type="SUPFAM" id="SSF56801">
    <property type="entry name" value="Acetyl-CoA synthetase-like"/>
    <property type="match status" value="1"/>
</dbReference>
<dbReference type="Pfam" id="PF00501">
    <property type="entry name" value="AMP-binding"/>
    <property type="match status" value="1"/>
</dbReference>
<dbReference type="GO" id="GO:0003987">
    <property type="term" value="F:acetate-CoA ligase activity"/>
    <property type="evidence" value="ECO:0007669"/>
    <property type="project" value="UniProtKB-UniRule"/>
</dbReference>
<evidence type="ECO:0000256" key="3">
    <source>
        <dbReference type="ARBA" id="ARBA00022741"/>
    </source>
</evidence>
<dbReference type="PROSITE" id="PS00455">
    <property type="entry name" value="AMP_BINDING"/>
    <property type="match status" value="1"/>
</dbReference>
<evidence type="ECO:0000259" key="6">
    <source>
        <dbReference type="Pfam" id="PF00501"/>
    </source>
</evidence>
<dbReference type="HOGENOM" id="CLU_000022_3_6_2"/>
<keyword evidence="3" id="KW-0547">Nucleotide-binding</keyword>
<dbReference type="EMBL" id="CP001696">
    <property type="protein sequence ID" value="ACV24148.1"/>
    <property type="molecule type" value="Genomic_DNA"/>
</dbReference>
<name>C7P6G6_METFA</name>
<evidence type="ECO:0000313" key="10">
    <source>
        <dbReference type="Proteomes" id="UP000001495"/>
    </source>
</evidence>
<dbReference type="InterPro" id="IPR042099">
    <property type="entry name" value="ANL_N_sf"/>
</dbReference>
<dbReference type="Pfam" id="PF16177">
    <property type="entry name" value="ACAS_N"/>
    <property type="match status" value="1"/>
</dbReference>
<dbReference type="InterPro" id="IPR020845">
    <property type="entry name" value="AMP-binding_CS"/>
</dbReference>
<gene>
    <name evidence="9" type="ordered locus">Mefer_0312</name>
</gene>
<dbReference type="Gene3D" id="3.30.300.30">
    <property type="match status" value="1"/>
</dbReference>
<evidence type="ECO:0000256" key="2">
    <source>
        <dbReference type="ARBA" id="ARBA00022598"/>
    </source>
</evidence>
<dbReference type="InterPro" id="IPR045851">
    <property type="entry name" value="AMP-bd_C_sf"/>
</dbReference>
<sequence length="649" mass="73745">MINHDRLLTKFGVSMKFGDKYIPLEKFNKMREESLKNPEKFWGEQAKCLDWDKTWDKVLEWNPPYARWFVNGKLNASYNCVDRHIKGSRRNKAAIIWENENGDCRTLTYYELYREVNKFANVLQNLGVDKGDRVAIYLPMIPEAVIAMLACARIGAIHTVVFSGFSSDALAERINDAGAEVLITADILYRRGKKINLKNIVDKSLLDCPSINYVVYVHRDKDNDIKLKEGRDYLWDELMKGAKKYVKPVSVESNHPLFILYTSGTTGKPKGVVHSTGGYLVYVTKTMEWTWGINDMDVFWCTADIGWITGHSYVVYAPLSLGTTTVIYEGAIDYPNPGRIWEIIENHGVTILYTAPTAIRMLMKYGEEWVKSHDLSTLRMLGSVGEPINPKAWEWYYEVVGQKRCPIADCYWQTETGGHIIYPPLGIQNIPLKPGSATFPGIGIDADVVDENGNSLPPNKKGLLVIKNPWPGMLLGLWKNDVRYRKAYWERIKNCYCPSDYAIKDEDGYFWILGRADEVLNVAGHRIGTAELEHVLVSHPLVAEAAVIGKPDEIKGEVPVAFVIPRKEIDDKKEAKEQIIKYVRDTLGPVAAPTMIFFVNKLPKTRSGKIMRRVLKKLILGEDLGDLSTIEDNTSIEEIKNELSDFVYE</sequence>
<dbReference type="CDD" id="cd05966">
    <property type="entry name" value="ACS"/>
    <property type="match status" value="1"/>
</dbReference>
<dbReference type="Gene3D" id="3.40.50.12780">
    <property type="entry name" value="N-terminal domain of ligase-like"/>
    <property type="match status" value="1"/>
</dbReference>
<feature type="domain" description="AMP-dependent synthetase/ligase" evidence="6">
    <location>
        <begin position="89"/>
        <end position="476"/>
    </location>
</feature>
<dbReference type="InterPro" id="IPR011904">
    <property type="entry name" value="Ac_CoA_lig"/>
</dbReference>
<evidence type="ECO:0000256" key="1">
    <source>
        <dbReference type="ARBA" id="ARBA00006432"/>
    </source>
</evidence>
<dbReference type="Pfam" id="PF13193">
    <property type="entry name" value="AMP-binding_C"/>
    <property type="match status" value="1"/>
</dbReference>
<evidence type="ECO:0000256" key="5">
    <source>
        <dbReference type="NCBIfam" id="TIGR02188"/>
    </source>
</evidence>
<dbReference type="NCBIfam" id="NF001208">
    <property type="entry name" value="PRK00174.1"/>
    <property type="match status" value="1"/>
</dbReference>
<dbReference type="FunFam" id="3.40.50.12780:FF:000001">
    <property type="entry name" value="Acetyl-coenzyme A synthetase"/>
    <property type="match status" value="1"/>
</dbReference>